<evidence type="ECO:0000313" key="3">
    <source>
        <dbReference type="EMBL" id="KAA6411267.1"/>
    </source>
</evidence>
<dbReference type="InterPro" id="IPR011990">
    <property type="entry name" value="TPR-like_helical_dom_sf"/>
</dbReference>
<name>A0A5M8PQL7_9LECA</name>
<proteinExistence type="predicted"/>
<dbReference type="Pfam" id="PF13812">
    <property type="entry name" value="PPR_3"/>
    <property type="match status" value="1"/>
</dbReference>
<evidence type="ECO:0000313" key="4">
    <source>
        <dbReference type="Proteomes" id="UP000324767"/>
    </source>
</evidence>
<organism evidence="3 4">
    <name type="scientific">Lasallia pustulata</name>
    <dbReference type="NCBI Taxonomy" id="136370"/>
    <lineage>
        <taxon>Eukaryota</taxon>
        <taxon>Fungi</taxon>
        <taxon>Dikarya</taxon>
        <taxon>Ascomycota</taxon>
        <taxon>Pezizomycotina</taxon>
        <taxon>Lecanoromycetes</taxon>
        <taxon>OSLEUM clade</taxon>
        <taxon>Umbilicariomycetidae</taxon>
        <taxon>Umbilicariales</taxon>
        <taxon>Umbilicariaceae</taxon>
        <taxon>Lasallia</taxon>
    </lineage>
</organism>
<dbReference type="PANTHER" id="PTHR47941">
    <property type="entry name" value="PENTATRICOPEPTIDE REPEAT-CONTAINING PROTEIN 3, MITOCHONDRIAL"/>
    <property type="match status" value="1"/>
</dbReference>
<keyword evidence="1" id="KW-0677">Repeat</keyword>
<comment type="caution">
    <text evidence="3">The sequence shown here is derived from an EMBL/GenBank/DDBJ whole genome shotgun (WGS) entry which is preliminary data.</text>
</comment>
<dbReference type="Gene3D" id="1.25.40.10">
    <property type="entry name" value="Tetratricopeptide repeat domain"/>
    <property type="match status" value="2"/>
</dbReference>
<dbReference type="EMBL" id="VXIT01000007">
    <property type="protein sequence ID" value="KAA6411267.1"/>
    <property type="molecule type" value="Genomic_DNA"/>
</dbReference>
<evidence type="ECO:0008006" key="5">
    <source>
        <dbReference type="Google" id="ProtNLM"/>
    </source>
</evidence>
<dbReference type="InterPro" id="IPR002885">
    <property type="entry name" value="PPR_rpt"/>
</dbReference>
<dbReference type="AlphaFoldDB" id="A0A5M8PQL7"/>
<dbReference type="OrthoDB" id="185373at2759"/>
<protein>
    <recommendedName>
        <fullName evidence="5">Pentatricopeptide repeat</fullName>
    </recommendedName>
</protein>
<evidence type="ECO:0000256" key="2">
    <source>
        <dbReference type="PROSITE-ProRule" id="PRU00708"/>
    </source>
</evidence>
<accession>A0A5M8PQL7</accession>
<reference evidence="3 4" key="1">
    <citation type="submission" date="2019-09" db="EMBL/GenBank/DDBJ databases">
        <title>The hologenome of the rock-dwelling lichen Lasallia pustulata.</title>
        <authorList>
            <person name="Greshake Tzovaras B."/>
            <person name="Segers F."/>
            <person name="Bicker A."/>
            <person name="Dal Grande F."/>
            <person name="Otte J."/>
            <person name="Hankeln T."/>
            <person name="Schmitt I."/>
            <person name="Ebersberger I."/>
        </authorList>
    </citation>
    <scope>NUCLEOTIDE SEQUENCE [LARGE SCALE GENOMIC DNA]</scope>
    <source>
        <strain evidence="3">A1-1</strain>
    </source>
</reference>
<feature type="repeat" description="PPR" evidence="2">
    <location>
        <begin position="318"/>
        <end position="352"/>
    </location>
</feature>
<dbReference type="Proteomes" id="UP000324767">
    <property type="component" value="Unassembled WGS sequence"/>
</dbReference>
<sequence length="678" mass="76657">MSLGSRLYHWSRSSIVDSLLAAPRDPLLFLYPRFYASSAIEATQETVPSDNASTTPPVPVDHCFQHRSQEGERCHDAPKQRAPERTHAPNAIVPMKVVSTEPGRPIDHNSSEPVANHDLDPLTADRLRKTLKMEDASNARRVVTVAQGRQKHKMDKAFVKIRLKQRGSWSYDWRVPLGLLQQHYQSDGVGLGKEKTQRFRGVISNQQRPEDRPRFSETHADLIPRPDIWSPLAFLRYVEDLTSSSVSRIMHHQVYGACESHVATVSRKLEELFTDPLLKDSLTARAFDTACAFLVKHGFISTTRVVFTRLDKLGLSFNAATFNAILRGSASHRDLHNYTFFLQAMVRRGVKPNGETWITLLMAIHTKAVKLLIVRAMGEQGILDQTSTLKDAVNQIVEDEVAAHFDTAHGITAFLDFMDRTYGSDWPSVSACNRILDELGERGLLLQCFDMLGFMEQRRIKPNSVALNTLLGHCSRQRNMDGAIQVLRTFESYFGFSPVENHFHQLFMLTWKNQLLNCCRVVWRYACMAAAVSYPTQKLVKDSLARPIPSQRKSMADAWRCTVGKCIVGVGHGDGEGDDAGRLRNVQRLVAIAEAAIKPYEDPDFVKLTNQLSRGDLVAAKQYRPKSELAEKLEEALAMDRRWVREGIWKDSSTMWKVENGIDVPVTRLPWRRAFPVA</sequence>
<evidence type="ECO:0000256" key="1">
    <source>
        <dbReference type="ARBA" id="ARBA00022737"/>
    </source>
</evidence>
<gene>
    <name evidence="3" type="ORF">FRX48_04547</name>
</gene>
<dbReference type="PROSITE" id="PS51375">
    <property type="entry name" value="PPR"/>
    <property type="match status" value="1"/>
</dbReference>